<gene>
    <name evidence="3" type="ORF">ABRZ09_02765</name>
</gene>
<evidence type="ECO:0000259" key="2">
    <source>
        <dbReference type="Pfam" id="PF01321"/>
    </source>
</evidence>
<dbReference type="InterPro" id="IPR029149">
    <property type="entry name" value="Creatin/AminoP/Spt16_N"/>
</dbReference>
<dbReference type="InterPro" id="IPR000994">
    <property type="entry name" value="Pept_M24"/>
</dbReference>
<evidence type="ECO:0000259" key="1">
    <source>
        <dbReference type="Pfam" id="PF00557"/>
    </source>
</evidence>
<dbReference type="SUPFAM" id="SSF53092">
    <property type="entry name" value="Creatinase/prolidase N-terminal domain"/>
    <property type="match status" value="1"/>
</dbReference>
<dbReference type="InterPro" id="IPR039394">
    <property type="entry name" value="Creatinase_C"/>
</dbReference>
<dbReference type="InterPro" id="IPR036005">
    <property type="entry name" value="Creatinase/aminopeptidase-like"/>
</dbReference>
<dbReference type="PANTHER" id="PTHR46112:SF2">
    <property type="entry name" value="XAA-PRO AMINOPEPTIDASE P-RELATED"/>
    <property type="match status" value="1"/>
</dbReference>
<dbReference type="SUPFAM" id="SSF55920">
    <property type="entry name" value="Creatinase/aminopeptidase"/>
    <property type="match status" value="1"/>
</dbReference>
<reference evidence="3" key="1">
    <citation type="submission" date="2024-05" db="EMBL/GenBank/DDBJ databases">
        <authorList>
            <person name="Luo Y.-C."/>
            <person name="Nicholds J."/>
            <person name="Mortimer T."/>
            <person name="Maboni G."/>
        </authorList>
    </citation>
    <scope>NUCLEOTIDE SEQUENCE</scope>
    <source>
        <strain evidence="3">151108</strain>
    </source>
</reference>
<dbReference type="AlphaFoldDB" id="A0AB39DAC7"/>
<dbReference type="Pfam" id="PF01321">
    <property type="entry name" value="Creatinase_N"/>
    <property type="match status" value="1"/>
</dbReference>
<proteinExistence type="predicted"/>
<dbReference type="CDD" id="cd01090">
    <property type="entry name" value="Creatinase"/>
    <property type="match status" value="1"/>
</dbReference>
<dbReference type="InterPro" id="IPR050659">
    <property type="entry name" value="Peptidase_M24B"/>
</dbReference>
<dbReference type="Gene3D" id="3.90.230.10">
    <property type="entry name" value="Creatinase/methionine aminopeptidase superfamily"/>
    <property type="match status" value="1"/>
</dbReference>
<evidence type="ECO:0000313" key="3">
    <source>
        <dbReference type="EMBL" id="XDJ50806.1"/>
    </source>
</evidence>
<dbReference type="GO" id="GO:0016980">
    <property type="term" value="F:creatinase activity"/>
    <property type="evidence" value="ECO:0007669"/>
    <property type="project" value="InterPro"/>
</dbReference>
<dbReference type="InterPro" id="IPR000587">
    <property type="entry name" value="Creatinase_N"/>
</dbReference>
<dbReference type="Pfam" id="PF00557">
    <property type="entry name" value="Peptidase_M24"/>
    <property type="match status" value="1"/>
</dbReference>
<feature type="domain" description="Peptidase M24" evidence="1">
    <location>
        <begin position="180"/>
        <end position="397"/>
    </location>
</feature>
<feature type="domain" description="Creatinase N-terminal" evidence="2">
    <location>
        <begin position="42"/>
        <end position="172"/>
    </location>
</feature>
<dbReference type="EMBL" id="CP158255">
    <property type="protein sequence ID" value="XDJ50806.1"/>
    <property type="molecule type" value="Genomic_DNA"/>
</dbReference>
<accession>A0AB39DAC7</accession>
<dbReference type="Gene3D" id="3.40.350.10">
    <property type="entry name" value="Creatinase/prolidase N-terminal domain"/>
    <property type="match status" value="1"/>
</dbReference>
<organism evidence="3">
    <name type="scientific">Castellaniella ginsengisoli</name>
    <dbReference type="NCBI Taxonomy" id="546114"/>
    <lineage>
        <taxon>Bacteria</taxon>
        <taxon>Pseudomonadati</taxon>
        <taxon>Pseudomonadota</taxon>
        <taxon>Betaproteobacteria</taxon>
        <taxon>Burkholderiales</taxon>
        <taxon>Alcaligenaceae</taxon>
        <taxon>Castellaniella</taxon>
    </lineage>
</organism>
<protein>
    <submittedName>
        <fullName evidence="3">M24 family metallopeptidase</fullName>
    </submittedName>
</protein>
<sequence length="417" mass="46710">MSSLQFSNAATAAQQMRETRLLQIPNGPRVKPTFSASEMQRRVDMVRAHMAANDIDAVLFTSYHNINYYADFLFCHFGRFYGLALTQDKHTTISANIDAGQPGRRSFGENIVYTDWQRDNYFHAVQTLLKGKKRVGVEFDHVTAENLDKLRAALPGSELVDIGKACMRLRMVKSDEEIALIKQGARIADIGGAACREAIAVGVPEHEVALASTQAMVREIARTYPDAELMDTWTWFQSGLNTDGAHNPVTSRRIQRGDILSLNCFPMISGYYTALERTLFAEECSDAHRRIWEINVEVHEAGQKLIRPGARCCDIAAELNEIFHRHDVLKYRTFGYGHSFGVLSHYYGREAGLELREDIETVLVPNMVVSMEPMLMLPEGLPGAGGYREHDILVVTANGAENITKFPYGPEHNIVKG</sequence>
<name>A0AB39DAC7_9BURK</name>
<dbReference type="PANTHER" id="PTHR46112">
    <property type="entry name" value="AMINOPEPTIDASE"/>
    <property type="match status" value="1"/>
</dbReference>